<organism evidence="1 2">
    <name type="scientific">Pyrobaculum aerophilum</name>
    <dbReference type="NCBI Taxonomy" id="13773"/>
    <lineage>
        <taxon>Archaea</taxon>
        <taxon>Thermoproteota</taxon>
        <taxon>Thermoprotei</taxon>
        <taxon>Thermoproteales</taxon>
        <taxon>Thermoproteaceae</taxon>
        <taxon>Pyrobaculum</taxon>
    </lineage>
</organism>
<dbReference type="OrthoDB" id="29060at2157"/>
<gene>
    <name evidence="1" type="ORF">CGL52_02120</name>
</gene>
<comment type="caution">
    <text evidence="1">The sequence shown here is derived from an EMBL/GenBank/DDBJ whole genome shotgun (WGS) entry which is preliminary data.</text>
</comment>
<evidence type="ECO:0000313" key="1">
    <source>
        <dbReference type="EMBL" id="RFA99981.1"/>
    </source>
</evidence>
<accession>A0A371R669</accession>
<dbReference type="RefSeq" id="WP_116430384.1">
    <property type="nucleotide sequence ID" value="NZ_NMUF01000004.1"/>
</dbReference>
<name>A0A371R669_9CREN</name>
<sequence>MVRVLIAVIALLTVLLAAGQIPPGKPLICLNASEAGLEGSPPMLAGFVVGRGGQEPVQLYVNGTVINVVGIWDANSTKPQIQNITVLPPAIKGLICFQPGDPVPARVARGLYLEVESRGRRYGVTIINATDDPAAPPALPLEYLPRDIEVIRGRVVARREIREVGGPPAGMSRVEAVQMIQPSQSLFRDFSGSIVASFKLNYTDNHVLNLYGSGEACVRGRFILPNGTGWFTLAFTPATRADVYGGAYYLYLTIRASIYDVDTGRLLASMTLGDNGIVQIPNQPRPWFLITVDLSQWTTLTKRIELTICKPSGIYVYGRYIIDAVVYAAVPARSYAEPFALESPGRGTLVKPPTGTSQLYNGTYLAIPGFTPPPGYALGSARASVVIRTCSPSAPSSVSIYWGPLYIGAVSRIQGVDGCYYYVVTPADFRGGFDVAIRSSLYLGGALHAVYIGPFNNDVYNTGLRIDQLRVEGLYRPEMNARSSIVFSRAAAYWGYITLSSFITVYTYQRDVPIIAYGSKVDIKFSATGASYTTPDLIIAVQKYDGMLHCGKISFVVRAYSNGQPVTLKFGRATGVYQQGGNLNPDWVDLFVDFISNLLDETKNAVSQSVLKVVSWVSFTIGVVQAASFVSIDRLETQDGGVLYTVSMGSLAPGAIVIEGGSLSPQLLTLRPIEFRIERIQMSCADSVYSFGDYWIYLDPMVSSHSSQNIHIFRTFTCGKQEIGELSPLTCSPSIYG</sequence>
<reference evidence="1 2" key="1">
    <citation type="submission" date="2017-07" db="EMBL/GenBank/DDBJ databases">
        <title>Draft genome sequence of aerobic hyperthermophilic archaea, Pyrobaculum aerophilum YKB31 and YKB32.</title>
        <authorList>
            <person name="Mochizuki T."/>
            <person name="Berliner A.J."/>
            <person name="Yoshida-Takashima Y."/>
            <person name="Takaki Y."/>
            <person name="Nunoura T."/>
            <person name="Takai K."/>
        </authorList>
    </citation>
    <scope>NUCLEOTIDE SEQUENCE [LARGE SCALE GENOMIC DNA]</scope>
    <source>
        <strain evidence="1 2">YKB32</strain>
    </source>
</reference>
<dbReference type="AlphaFoldDB" id="A0A371R669"/>
<dbReference type="EMBL" id="NMUF01000004">
    <property type="protein sequence ID" value="RFA99981.1"/>
    <property type="molecule type" value="Genomic_DNA"/>
</dbReference>
<evidence type="ECO:0000313" key="2">
    <source>
        <dbReference type="Proteomes" id="UP000256877"/>
    </source>
</evidence>
<protein>
    <submittedName>
        <fullName evidence="1">Uncharacterized protein</fullName>
    </submittedName>
</protein>
<proteinExistence type="predicted"/>
<dbReference type="Proteomes" id="UP000256877">
    <property type="component" value="Unassembled WGS sequence"/>
</dbReference>